<comment type="caution">
    <text evidence="6">The sequence shown here is derived from an EMBL/GenBank/DDBJ whole genome shotgun (WGS) entry which is preliminary data.</text>
</comment>
<keyword evidence="3" id="KW-0378">Hydrolase</keyword>
<dbReference type="InterPro" id="IPR044613">
    <property type="entry name" value="Nep1/2-like"/>
</dbReference>
<dbReference type="Pfam" id="PF02902">
    <property type="entry name" value="Peptidase_C48"/>
    <property type="match status" value="1"/>
</dbReference>
<protein>
    <recommendedName>
        <fullName evidence="5">Ubiquitin-like protease family profile domain-containing protein</fullName>
    </recommendedName>
</protein>
<sequence>MDDKEIALSYKDVVLRVSDVNILKGSCYLNDQIIDFYFAYLSSCYNADANDILLVPPSTSYWFANCQDRQSLVKDFVKPLKFSSKKLILFTVNDNEDLSAAESGTHWSLLVYDRNQNCFLHFDSLRGMHRYHALRLYKAVKGFVGTASESSSEDGAETMKMKAVGSAAAPFFKEGKTPQQTNGFDCGLYVIALAEAICRWHSCERDRDDGDWLSDVEREVNASLETTMRSEVLKLIEDLRKQ</sequence>
<dbReference type="InterPro" id="IPR038765">
    <property type="entry name" value="Papain-like_cys_pep_sf"/>
</dbReference>
<accession>A0AAV1RY33</accession>
<comment type="similarity">
    <text evidence="1">Belongs to the peptidase C48 family.</text>
</comment>
<dbReference type="PANTHER" id="PTHR46468:SF1">
    <property type="entry name" value="SENTRIN-SPECIFIC PROTEASE 8"/>
    <property type="match status" value="1"/>
</dbReference>
<evidence type="ECO:0000259" key="5">
    <source>
        <dbReference type="PROSITE" id="PS50600"/>
    </source>
</evidence>
<dbReference type="GO" id="GO:0019784">
    <property type="term" value="F:deNEDDylase activity"/>
    <property type="evidence" value="ECO:0007669"/>
    <property type="project" value="InterPro"/>
</dbReference>
<dbReference type="InterPro" id="IPR003653">
    <property type="entry name" value="Peptidase_C48_C"/>
</dbReference>
<reference evidence="6 7" key="1">
    <citation type="submission" date="2024-01" db="EMBL/GenBank/DDBJ databases">
        <authorList>
            <person name="Waweru B."/>
        </authorList>
    </citation>
    <scope>NUCLEOTIDE SEQUENCE [LARGE SCALE GENOMIC DNA]</scope>
</reference>
<dbReference type="SUPFAM" id="SSF54001">
    <property type="entry name" value="Cysteine proteinases"/>
    <property type="match status" value="1"/>
</dbReference>
<keyword evidence="7" id="KW-1185">Reference proteome</keyword>
<dbReference type="GO" id="GO:0008234">
    <property type="term" value="F:cysteine-type peptidase activity"/>
    <property type="evidence" value="ECO:0007669"/>
    <property type="project" value="UniProtKB-KW"/>
</dbReference>
<proteinExistence type="inferred from homology"/>
<dbReference type="Gene3D" id="3.40.395.10">
    <property type="entry name" value="Adenoviral Proteinase, Chain A"/>
    <property type="match status" value="1"/>
</dbReference>
<dbReference type="PANTHER" id="PTHR46468">
    <property type="entry name" value="SENTRIN-SPECIFIC PROTEASE 8"/>
    <property type="match status" value="1"/>
</dbReference>
<evidence type="ECO:0000313" key="7">
    <source>
        <dbReference type="Proteomes" id="UP001314170"/>
    </source>
</evidence>
<gene>
    <name evidence="6" type="ORF">DCAF_LOCUS15509</name>
</gene>
<keyword evidence="4" id="KW-0788">Thiol protease</keyword>
<evidence type="ECO:0000256" key="1">
    <source>
        <dbReference type="ARBA" id="ARBA00005234"/>
    </source>
</evidence>
<dbReference type="Proteomes" id="UP001314170">
    <property type="component" value="Unassembled WGS sequence"/>
</dbReference>
<dbReference type="AlphaFoldDB" id="A0AAV1RY33"/>
<dbReference type="GO" id="GO:0006508">
    <property type="term" value="P:proteolysis"/>
    <property type="evidence" value="ECO:0007669"/>
    <property type="project" value="UniProtKB-KW"/>
</dbReference>
<dbReference type="PROSITE" id="PS50600">
    <property type="entry name" value="ULP_PROTEASE"/>
    <property type="match status" value="1"/>
</dbReference>
<dbReference type="GO" id="GO:0000338">
    <property type="term" value="P:protein deneddylation"/>
    <property type="evidence" value="ECO:0007669"/>
    <property type="project" value="TreeGrafter"/>
</dbReference>
<evidence type="ECO:0000256" key="3">
    <source>
        <dbReference type="ARBA" id="ARBA00022801"/>
    </source>
</evidence>
<feature type="domain" description="Ubiquitin-like protease family profile" evidence="5">
    <location>
        <begin position="13"/>
        <end position="197"/>
    </location>
</feature>
<keyword evidence="2" id="KW-0645">Protease</keyword>
<name>A0AAV1RY33_9ROSI</name>
<dbReference type="EMBL" id="CAWUPB010001160">
    <property type="protein sequence ID" value="CAK7340427.1"/>
    <property type="molecule type" value="Genomic_DNA"/>
</dbReference>
<evidence type="ECO:0000313" key="6">
    <source>
        <dbReference type="EMBL" id="CAK7340427.1"/>
    </source>
</evidence>
<organism evidence="6 7">
    <name type="scientific">Dovyalis caffra</name>
    <dbReference type="NCBI Taxonomy" id="77055"/>
    <lineage>
        <taxon>Eukaryota</taxon>
        <taxon>Viridiplantae</taxon>
        <taxon>Streptophyta</taxon>
        <taxon>Embryophyta</taxon>
        <taxon>Tracheophyta</taxon>
        <taxon>Spermatophyta</taxon>
        <taxon>Magnoliopsida</taxon>
        <taxon>eudicotyledons</taxon>
        <taxon>Gunneridae</taxon>
        <taxon>Pentapetalae</taxon>
        <taxon>rosids</taxon>
        <taxon>fabids</taxon>
        <taxon>Malpighiales</taxon>
        <taxon>Salicaceae</taxon>
        <taxon>Flacourtieae</taxon>
        <taxon>Dovyalis</taxon>
    </lineage>
</organism>
<evidence type="ECO:0000256" key="2">
    <source>
        <dbReference type="ARBA" id="ARBA00022670"/>
    </source>
</evidence>
<evidence type="ECO:0000256" key="4">
    <source>
        <dbReference type="ARBA" id="ARBA00022807"/>
    </source>
</evidence>